<sequence length="41" mass="4832">MVIDLETDLCYYPFTLKNLNPPRISLTWTTKTQYESLPVIL</sequence>
<proteinExistence type="predicted"/>
<evidence type="ECO:0000313" key="1">
    <source>
        <dbReference type="EMBL" id="EQM63031.1"/>
    </source>
</evidence>
<dbReference type="Proteomes" id="UP000016064">
    <property type="component" value="Unassembled WGS sequence"/>
</dbReference>
<gene>
    <name evidence="1" type="ORF">H359_0327</name>
</gene>
<protein>
    <submittedName>
        <fullName evidence="1">Uncharacterized protein</fullName>
    </submittedName>
</protein>
<comment type="caution">
    <text evidence="1">The sequence shown here is derived from an EMBL/GenBank/DDBJ whole genome shotgun (WGS) entry which is preliminary data.</text>
</comment>
<keyword evidence="2" id="KW-1185">Reference proteome</keyword>
<reference evidence="1 2" key="1">
    <citation type="submission" date="2013-07" db="EMBL/GenBank/DDBJ databases">
        <title>Isolation of a new Chlamydia species from the feral Sacred Ibis (Threskiornis aethiopicus): Chlamydia ibidis.</title>
        <authorList>
            <person name="Vorimore F."/>
            <person name="Hsia R.-C."/>
            <person name="Huot-Creasy H."/>
            <person name="Bastian S."/>
            <person name="Deruyter L."/>
            <person name="Passet A."/>
            <person name="Sachse K."/>
            <person name="Bavoil P."/>
            <person name="Myers G."/>
            <person name="Laroucau K."/>
        </authorList>
    </citation>
    <scope>NUCLEOTIDE SEQUENCE [LARGE SCALE GENOMIC DNA]</scope>
    <source>
        <strain evidence="1 2">10-1398/6</strain>
    </source>
</reference>
<organism evidence="1 2">
    <name type="scientific">Chlamydia ibidis 10-1398/6</name>
    <dbReference type="NCBI Taxonomy" id="1046581"/>
    <lineage>
        <taxon>Bacteria</taxon>
        <taxon>Pseudomonadati</taxon>
        <taxon>Chlamydiota</taxon>
        <taxon>Chlamydiia</taxon>
        <taxon>Chlamydiales</taxon>
        <taxon>Chlamydiaceae</taxon>
        <taxon>Chlamydia/Chlamydophila group</taxon>
        <taxon>Chlamydia</taxon>
    </lineage>
</organism>
<accession>A0ABN0N0D8</accession>
<evidence type="ECO:0000313" key="2">
    <source>
        <dbReference type="Proteomes" id="UP000016064"/>
    </source>
</evidence>
<dbReference type="EMBL" id="APJW01000001">
    <property type="protein sequence ID" value="EQM63031.1"/>
    <property type="molecule type" value="Genomic_DNA"/>
</dbReference>
<name>A0ABN0N0D8_9CHLA</name>